<gene>
    <name evidence="1" type="ORF">CEUSTIGMA_g6998.t1</name>
</gene>
<proteinExistence type="predicted"/>
<keyword evidence="2" id="KW-1185">Reference proteome</keyword>
<accession>A0A250X927</accession>
<dbReference type="Proteomes" id="UP000232323">
    <property type="component" value="Unassembled WGS sequence"/>
</dbReference>
<name>A0A250X927_9CHLO</name>
<dbReference type="EMBL" id="BEGY01000043">
    <property type="protein sequence ID" value="GAX79557.1"/>
    <property type="molecule type" value="Genomic_DNA"/>
</dbReference>
<evidence type="ECO:0000313" key="2">
    <source>
        <dbReference type="Proteomes" id="UP000232323"/>
    </source>
</evidence>
<protein>
    <submittedName>
        <fullName evidence="1">Uncharacterized protein</fullName>
    </submittedName>
</protein>
<sequence>MGSLVEELILHDLLEEEELEELKLSRLVDLSSEHDIGLLVYCFCALKPGESIRQYLSSVTSSKRSQLGPCRRESLVHLSPRALKDLNLSSLEEGQEKLSKWWDGVAMLRQEWQTHLRSAQRGDFQPFVFRAVLFGDKEGDATQAWNLINWPAVIIDEHGVRHWGMVRQGIRASGDFLQCWALRDLLAIKHTTAGITVVSVESGCVMWQNAASMAMMGCHGSLNSEAGVSSRRKRQNKIQKGEQGLQGHHYLDLLFYAHKEDLPDLNATVQRGGTFCKRVEITHPVLRYLMGLGDSPHFEEAHHDVEVTVSRDPVTLERAYTISQAGYELNRMQK</sequence>
<organism evidence="1 2">
    <name type="scientific">Chlamydomonas eustigma</name>
    <dbReference type="NCBI Taxonomy" id="1157962"/>
    <lineage>
        <taxon>Eukaryota</taxon>
        <taxon>Viridiplantae</taxon>
        <taxon>Chlorophyta</taxon>
        <taxon>core chlorophytes</taxon>
        <taxon>Chlorophyceae</taxon>
        <taxon>CS clade</taxon>
        <taxon>Chlamydomonadales</taxon>
        <taxon>Chlamydomonadaceae</taxon>
        <taxon>Chlamydomonas</taxon>
    </lineage>
</organism>
<evidence type="ECO:0000313" key="1">
    <source>
        <dbReference type="EMBL" id="GAX79557.1"/>
    </source>
</evidence>
<comment type="caution">
    <text evidence="1">The sequence shown here is derived from an EMBL/GenBank/DDBJ whole genome shotgun (WGS) entry which is preliminary data.</text>
</comment>
<reference evidence="1 2" key="1">
    <citation type="submission" date="2017-08" db="EMBL/GenBank/DDBJ databases">
        <title>Acidophilic green algal genome provides insights into adaptation to an acidic environment.</title>
        <authorList>
            <person name="Hirooka S."/>
            <person name="Hirose Y."/>
            <person name="Kanesaki Y."/>
            <person name="Higuchi S."/>
            <person name="Fujiwara T."/>
            <person name="Onuma R."/>
            <person name="Era A."/>
            <person name="Ohbayashi R."/>
            <person name="Uzuka A."/>
            <person name="Nozaki H."/>
            <person name="Yoshikawa H."/>
            <person name="Miyagishima S.Y."/>
        </authorList>
    </citation>
    <scope>NUCLEOTIDE SEQUENCE [LARGE SCALE GENOMIC DNA]</scope>
    <source>
        <strain evidence="1 2">NIES-2499</strain>
    </source>
</reference>
<dbReference type="AlphaFoldDB" id="A0A250X927"/>